<dbReference type="RefSeq" id="WP_148138066.1">
    <property type="nucleotide sequence ID" value="NZ_CP017634.1"/>
</dbReference>
<proteinExistence type="predicted"/>
<dbReference type="GO" id="GO:0009236">
    <property type="term" value="P:cobalamin biosynthetic process"/>
    <property type="evidence" value="ECO:0007669"/>
    <property type="project" value="InterPro"/>
</dbReference>
<gene>
    <name evidence="1" type="ORF">DCMF_24880</name>
</gene>
<name>A0A3G1L277_FORW1</name>
<dbReference type="AlphaFoldDB" id="A0A3G1L277"/>
<dbReference type="GO" id="GO:0005524">
    <property type="term" value="F:ATP binding"/>
    <property type="evidence" value="ECO:0007669"/>
    <property type="project" value="InterPro"/>
</dbReference>
<protein>
    <submittedName>
        <fullName evidence="1">Cob(I)yrinic acid a,c-diamide adenosyltransferase</fullName>
    </submittedName>
</protein>
<dbReference type="InterPro" id="IPR027417">
    <property type="entry name" value="P-loop_NTPase"/>
</dbReference>
<dbReference type="SUPFAM" id="SSF52540">
    <property type="entry name" value="P-loop containing nucleoside triphosphate hydrolases"/>
    <property type="match status" value="1"/>
</dbReference>
<dbReference type="KEGG" id="fwa:DCMF_24880"/>
<dbReference type="Pfam" id="PF02572">
    <property type="entry name" value="CobA_CobO_BtuR"/>
    <property type="match status" value="1"/>
</dbReference>
<dbReference type="PANTHER" id="PTHR46638:SF1">
    <property type="entry name" value="CORRINOID ADENOSYLTRANSFERASE"/>
    <property type="match status" value="1"/>
</dbReference>
<sequence length="179" mass="19943">MGENGLTQGYIHVYTGNCKGKTTAALGLAFRAAGHGMKTFIGQFMKGQEYGELKSARMLDPFITIAQYGKESLIHVTNPPDPEDVRMAEAGLENCTRAMLSGQYDIVVFDEICTAYFFGLISLEEMIQVMNDKPFGVELVFTGRYAPQEVVDRADLVTEMKEIKHYYHSGVPAREGIER</sequence>
<evidence type="ECO:0000313" key="2">
    <source>
        <dbReference type="Proteomes" id="UP000323521"/>
    </source>
</evidence>
<dbReference type="EMBL" id="CP017634">
    <property type="protein sequence ID" value="ATW28886.1"/>
    <property type="molecule type" value="Genomic_DNA"/>
</dbReference>
<keyword evidence="2" id="KW-1185">Reference proteome</keyword>
<accession>A0A3G1L277</accession>
<organism evidence="1 2">
    <name type="scientific">Formimonas warabiya</name>
    <dbReference type="NCBI Taxonomy" id="1761012"/>
    <lineage>
        <taxon>Bacteria</taxon>
        <taxon>Bacillati</taxon>
        <taxon>Bacillota</taxon>
        <taxon>Clostridia</taxon>
        <taxon>Eubacteriales</taxon>
        <taxon>Peptococcaceae</taxon>
        <taxon>Candidatus Formimonas</taxon>
    </lineage>
</organism>
<dbReference type="PANTHER" id="PTHR46638">
    <property type="entry name" value="CORRINOID ADENOSYLTRANSFERASE"/>
    <property type="match status" value="1"/>
</dbReference>
<dbReference type="InterPro" id="IPR003724">
    <property type="entry name" value="CblAdoTrfase_CobA"/>
</dbReference>
<dbReference type="OrthoDB" id="9810309at2"/>
<evidence type="ECO:0000313" key="1">
    <source>
        <dbReference type="EMBL" id="ATW28886.1"/>
    </source>
</evidence>
<dbReference type="CDD" id="cd00561">
    <property type="entry name" value="CobA_ACA"/>
    <property type="match status" value="1"/>
</dbReference>
<dbReference type="Proteomes" id="UP000323521">
    <property type="component" value="Chromosome"/>
</dbReference>
<reference evidence="1 2" key="1">
    <citation type="submission" date="2016-10" db="EMBL/GenBank/DDBJ databases">
        <title>Complete Genome Sequence of Peptococcaceae strain DCMF.</title>
        <authorList>
            <person name="Edwards R.J."/>
            <person name="Holland S.I."/>
            <person name="Deshpande N.P."/>
            <person name="Wong Y.K."/>
            <person name="Ertan H."/>
            <person name="Manefield M."/>
            <person name="Russell T.L."/>
            <person name="Lee M.J."/>
        </authorList>
    </citation>
    <scope>NUCLEOTIDE SEQUENCE [LARGE SCALE GENOMIC DNA]</scope>
    <source>
        <strain evidence="1 2">DCMF</strain>
    </source>
</reference>
<keyword evidence="1" id="KW-0808">Transferase</keyword>
<dbReference type="GO" id="GO:0008817">
    <property type="term" value="F:corrinoid adenosyltransferase activity"/>
    <property type="evidence" value="ECO:0007669"/>
    <property type="project" value="InterPro"/>
</dbReference>
<dbReference type="Gene3D" id="3.40.50.300">
    <property type="entry name" value="P-loop containing nucleotide triphosphate hydrolases"/>
    <property type="match status" value="1"/>
</dbReference>
<dbReference type="PIRSF" id="PIRSF015617">
    <property type="entry name" value="Adensltrnsf_CobA"/>
    <property type="match status" value="1"/>
</dbReference>